<dbReference type="STRING" id="1208324.P73_4366"/>
<dbReference type="HOGENOM" id="CLU_037265_2_0_5"/>
<gene>
    <name evidence="3" type="ORF">P73_4366</name>
</gene>
<protein>
    <recommendedName>
        <fullName evidence="2">Trehalose 6-phosphate phosphatase</fullName>
        <ecNumber evidence="2">3.1.3.12</ecNumber>
    </recommendedName>
</protein>
<evidence type="ECO:0000313" key="3">
    <source>
        <dbReference type="EMBL" id="AJE49081.1"/>
    </source>
</evidence>
<dbReference type="GO" id="GO:0046872">
    <property type="term" value="F:metal ion binding"/>
    <property type="evidence" value="ECO:0007669"/>
    <property type="project" value="UniProtKB-KW"/>
</dbReference>
<comment type="similarity">
    <text evidence="2">Belongs to the trehalose phosphatase family.</text>
</comment>
<dbReference type="PANTHER" id="PTHR43768">
    <property type="entry name" value="TREHALOSE 6-PHOSPHATE PHOSPHATASE"/>
    <property type="match status" value="1"/>
</dbReference>
<comment type="function">
    <text evidence="2">Removes the phosphate from trehalose 6-phosphate to produce free trehalose.</text>
</comment>
<dbReference type="EC" id="3.1.3.12" evidence="2"/>
<name>A0A0B5E7P8_9RHOB</name>
<dbReference type="Pfam" id="PF02358">
    <property type="entry name" value="Trehalose_PPase"/>
    <property type="match status" value="1"/>
</dbReference>
<dbReference type="GO" id="GO:0004805">
    <property type="term" value="F:trehalose-phosphatase activity"/>
    <property type="evidence" value="ECO:0007669"/>
    <property type="project" value="UniProtKB-EC"/>
</dbReference>
<sequence length="245" mass="26237">MPDLPCHPPLPLAWGNHALFLDFDGVVAPIVSRPEDVVVAPETLRLVEALIERTEGAVAMISGRALENLRSVTGDPAVWMSGSHGLEIKRADGTVEETAPGAALTAPHDTLADFAARHDLLLERKPGALALHYRGRDDLEAACRGAVDSAAASEGLRALHGNKVSEVALAGVDKGTALRRLMEEAPFRDRIPVMIGDDVTDEDGFVAAQDLGGFGLRIGTVETAARYRVDRMQQAHDWLRATLSD</sequence>
<organism evidence="3 4">
    <name type="scientific">Celeribacter indicus</name>
    <dbReference type="NCBI Taxonomy" id="1208324"/>
    <lineage>
        <taxon>Bacteria</taxon>
        <taxon>Pseudomonadati</taxon>
        <taxon>Pseudomonadota</taxon>
        <taxon>Alphaproteobacteria</taxon>
        <taxon>Rhodobacterales</taxon>
        <taxon>Roseobacteraceae</taxon>
        <taxon>Celeribacter</taxon>
    </lineage>
</organism>
<dbReference type="RefSeq" id="WP_052453513.1">
    <property type="nucleotide sequence ID" value="NZ_CP004393.1"/>
</dbReference>
<dbReference type="InterPro" id="IPR023214">
    <property type="entry name" value="HAD_sf"/>
</dbReference>
<dbReference type="EMBL" id="CP004393">
    <property type="protein sequence ID" value="AJE49081.1"/>
    <property type="molecule type" value="Genomic_DNA"/>
</dbReference>
<dbReference type="Proteomes" id="UP000031521">
    <property type="component" value="Chromosome"/>
</dbReference>
<dbReference type="OrthoDB" id="9814913at2"/>
<keyword evidence="1 2" id="KW-0378">Hydrolase</keyword>
<dbReference type="InterPro" id="IPR003337">
    <property type="entry name" value="Trehalose_PPase"/>
</dbReference>
<dbReference type="UniPathway" id="UPA00299"/>
<dbReference type="SUPFAM" id="SSF56784">
    <property type="entry name" value="HAD-like"/>
    <property type="match status" value="1"/>
</dbReference>
<comment type="cofactor">
    <cofactor evidence="2">
        <name>Mg(2+)</name>
        <dbReference type="ChEBI" id="CHEBI:18420"/>
    </cofactor>
</comment>
<reference evidence="3 4" key="1">
    <citation type="journal article" date="2014" name="Int. J. Syst. Evol. Microbiol.">
        <title>Celeribacter indicus sp. nov., a polycyclic aromatic hydrocarbon-degrading bacterium from deep-sea sediment and reclassification of Huaishuia halophila as Celeribacter halophilus comb. nov.</title>
        <authorList>
            <person name="Lai Q."/>
            <person name="Cao J."/>
            <person name="Yuan J."/>
            <person name="Li F."/>
            <person name="Shao Z."/>
        </authorList>
    </citation>
    <scope>NUCLEOTIDE SEQUENCE [LARGE SCALE GENOMIC DNA]</scope>
    <source>
        <strain evidence="3">P73</strain>
    </source>
</reference>
<evidence type="ECO:0000256" key="1">
    <source>
        <dbReference type="ARBA" id="ARBA00022801"/>
    </source>
</evidence>
<keyword evidence="2" id="KW-0460">Magnesium</keyword>
<dbReference type="Gene3D" id="3.40.50.1000">
    <property type="entry name" value="HAD superfamily/HAD-like"/>
    <property type="match status" value="1"/>
</dbReference>
<dbReference type="GO" id="GO:0005992">
    <property type="term" value="P:trehalose biosynthetic process"/>
    <property type="evidence" value="ECO:0007669"/>
    <property type="project" value="UniProtKB-UniPathway"/>
</dbReference>
<dbReference type="Gene3D" id="3.30.70.1020">
    <property type="entry name" value="Trehalose-6-phosphate phosphatase related protein, domain 2"/>
    <property type="match status" value="1"/>
</dbReference>
<keyword evidence="4" id="KW-1185">Reference proteome</keyword>
<dbReference type="CDD" id="cd01627">
    <property type="entry name" value="HAD_TPP"/>
    <property type="match status" value="1"/>
</dbReference>
<proteinExistence type="inferred from homology"/>
<evidence type="ECO:0000313" key="4">
    <source>
        <dbReference type="Proteomes" id="UP000031521"/>
    </source>
</evidence>
<dbReference type="InterPro" id="IPR044651">
    <property type="entry name" value="OTSB-like"/>
</dbReference>
<dbReference type="PANTHER" id="PTHR43768:SF3">
    <property type="entry name" value="TREHALOSE 6-PHOSPHATE PHOSPHATASE"/>
    <property type="match status" value="1"/>
</dbReference>
<keyword evidence="2" id="KW-0479">Metal-binding</keyword>
<dbReference type="NCBIfam" id="TIGR00685">
    <property type="entry name" value="T6PP"/>
    <property type="match status" value="1"/>
</dbReference>
<accession>A0A0B5E7P8</accession>
<dbReference type="AlphaFoldDB" id="A0A0B5E7P8"/>
<comment type="pathway">
    <text evidence="2">Glycan biosynthesis; trehalose biosynthesis.</text>
</comment>
<comment type="catalytic activity">
    <reaction evidence="2">
        <text>alpha,alpha-trehalose 6-phosphate + H2O = alpha,alpha-trehalose + phosphate</text>
        <dbReference type="Rhea" id="RHEA:23420"/>
        <dbReference type="ChEBI" id="CHEBI:15377"/>
        <dbReference type="ChEBI" id="CHEBI:16551"/>
        <dbReference type="ChEBI" id="CHEBI:43474"/>
        <dbReference type="ChEBI" id="CHEBI:58429"/>
        <dbReference type="EC" id="3.1.3.12"/>
    </reaction>
</comment>
<dbReference type="KEGG" id="cid:P73_4366"/>
<dbReference type="InterPro" id="IPR036412">
    <property type="entry name" value="HAD-like_sf"/>
</dbReference>
<evidence type="ECO:0000256" key="2">
    <source>
        <dbReference type="RuleBase" id="RU361117"/>
    </source>
</evidence>